<evidence type="ECO:0008006" key="4">
    <source>
        <dbReference type="Google" id="ProtNLM"/>
    </source>
</evidence>
<feature type="region of interest" description="Disordered" evidence="1">
    <location>
        <begin position="399"/>
        <end position="419"/>
    </location>
</feature>
<evidence type="ECO:0000313" key="3">
    <source>
        <dbReference type="Proteomes" id="UP000629911"/>
    </source>
</evidence>
<dbReference type="RefSeq" id="WP_189366111.1">
    <property type="nucleotide sequence ID" value="NZ_BMTZ01000020.1"/>
</dbReference>
<comment type="caution">
    <text evidence="2">The sequence shown here is derived from an EMBL/GenBank/DDBJ whole genome shotgun (WGS) entry which is preliminary data.</text>
</comment>
<organism evidence="2 3">
    <name type="scientific">Streptomyces variabilis</name>
    <dbReference type="NCBI Taxonomy" id="67372"/>
    <lineage>
        <taxon>Bacteria</taxon>
        <taxon>Bacillati</taxon>
        <taxon>Actinomycetota</taxon>
        <taxon>Actinomycetes</taxon>
        <taxon>Kitasatosporales</taxon>
        <taxon>Streptomycetaceae</taxon>
        <taxon>Streptomyces</taxon>
        <taxon>Streptomyces griseoincarnatus group</taxon>
    </lineage>
</organism>
<gene>
    <name evidence="2" type="ORF">GCM10010287_51840</name>
</gene>
<dbReference type="Proteomes" id="UP000629911">
    <property type="component" value="Unassembled WGS sequence"/>
</dbReference>
<name>A0ABQ2U7U6_9ACTN</name>
<accession>A0ABQ2U7U6</accession>
<proteinExistence type="predicted"/>
<sequence length="605" mass="66776">MKGPGRGRRAALPPEGWEREAVLDPTGLVIRAVGEKGEDLGTWDFSDAPGPEGLRLELVELLARHGRARWTSEATYGTASKVLRKLLRDAAAAEPPITAVDQINVFWWKSWSQDVTSRRFFGSVLQASSRLPAETRSFMAVPRRRPAAEKKKEAPKRAHAKADLKTVRDAAAATVRSARLRIEKNVGLMERWRDGALAEGSPDWAWGQMLDHISRTGDVPRYGGKNRVLANETRRLMGDEGVASVLARLFPTVQEIGAASVLLIVHEGWNLSVLRKMKVPSFPNADGDSASPAVHRLATDKARRGKRRRHNSNNLVDAGEGSSGWAMKQILDLTRQARLTLEKLGRPSPMLLLARRGRGGPENLGSLRDGSALERAIFDWARDQRASGVRLPPRISAQPLRHSAQVHHGRARNNTPATQDKDYLLKDETVREDSRDVVEAGLAKAVEHARERVKMRLVAHATGDTEYDAEQVAKAAGVDRETAMNIVKGRLKTPVASCADYENSDFGPAGKPCGVSFLLCFACRNAVATTRDLPRIVYLHRVIEGLRSTLTAAAWAADWQGHHDRVSDFLNNYTSSEDGRAELLSALAQADRDLIDRMLDRRLDP</sequence>
<evidence type="ECO:0000313" key="2">
    <source>
        <dbReference type="EMBL" id="GGT70998.1"/>
    </source>
</evidence>
<evidence type="ECO:0000256" key="1">
    <source>
        <dbReference type="SAM" id="MobiDB-lite"/>
    </source>
</evidence>
<reference evidence="3" key="1">
    <citation type="journal article" date="2019" name="Int. J. Syst. Evol. Microbiol.">
        <title>The Global Catalogue of Microorganisms (GCM) 10K type strain sequencing project: providing services to taxonomists for standard genome sequencing and annotation.</title>
        <authorList>
            <consortium name="The Broad Institute Genomics Platform"/>
            <consortium name="The Broad Institute Genome Sequencing Center for Infectious Disease"/>
            <person name="Wu L."/>
            <person name="Ma J."/>
        </authorList>
    </citation>
    <scope>NUCLEOTIDE SEQUENCE [LARGE SCALE GENOMIC DNA]</scope>
    <source>
        <strain evidence="3">JCM 4422</strain>
    </source>
</reference>
<dbReference type="EMBL" id="BMTZ01000020">
    <property type="protein sequence ID" value="GGT70998.1"/>
    <property type="molecule type" value="Genomic_DNA"/>
</dbReference>
<feature type="region of interest" description="Disordered" evidence="1">
    <location>
        <begin position="284"/>
        <end position="320"/>
    </location>
</feature>
<keyword evidence="3" id="KW-1185">Reference proteome</keyword>
<protein>
    <recommendedName>
        <fullName evidence="4">Integrase</fullName>
    </recommendedName>
</protein>